<protein>
    <submittedName>
        <fullName evidence="2">Uncharacterized protein</fullName>
    </submittedName>
</protein>
<dbReference type="RefSeq" id="XP_062719015.1">
    <property type="nucleotide sequence ID" value="XM_062867125.1"/>
</dbReference>
<evidence type="ECO:0000313" key="3">
    <source>
        <dbReference type="Proteomes" id="UP001273166"/>
    </source>
</evidence>
<name>A0AAJ0GNX0_9PEZI</name>
<feature type="compositionally biased region" description="Basic residues" evidence="1">
    <location>
        <begin position="187"/>
        <end position="199"/>
    </location>
</feature>
<dbReference type="AlphaFoldDB" id="A0AAJ0GNX0"/>
<reference evidence="2" key="2">
    <citation type="submission" date="2023-06" db="EMBL/GenBank/DDBJ databases">
        <authorList>
            <consortium name="Lawrence Berkeley National Laboratory"/>
            <person name="Mondo S.J."/>
            <person name="Hensen N."/>
            <person name="Bonometti L."/>
            <person name="Westerberg I."/>
            <person name="Brannstrom I.O."/>
            <person name="Guillou S."/>
            <person name="Cros-Aarteil S."/>
            <person name="Calhoun S."/>
            <person name="Haridas S."/>
            <person name="Kuo A."/>
            <person name="Pangilinan J."/>
            <person name="Riley R."/>
            <person name="Labutti K."/>
            <person name="Andreopoulos B."/>
            <person name="Lipzen A."/>
            <person name="Chen C."/>
            <person name="Yanf M."/>
            <person name="Daum C."/>
            <person name="Ng V."/>
            <person name="Clum A."/>
            <person name="Steindorff A."/>
            <person name="Ohm R."/>
            <person name="Martin F."/>
            <person name="Silar P."/>
            <person name="Natvig D."/>
            <person name="Lalanne C."/>
            <person name="Gautier V."/>
            <person name="Ament-Velasquez S.L."/>
            <person name="Kruys A."/>
            <person name="Hutchinson M.I."/>
            <person name="Powell A.J."/>
            <person name="Barry K."/>
            <person name="Miller A.N."/>
            <person name="Grigoriev I.V."/>
            <person name="Debuchy R."/>
            <person name="Gladieux P."/>
            <person name="Thoren M.H."/>
            <person name="Johannesson H."/>
        </authorList>
    </citation>
    <scope>NUCLEOTIDE SEQUENCE</scope>
    <source>
        <strain evidence="2">CBS 333.67</strain>
    </source>
</reference>
<organism evidence="2 3">
    <name type="scientific">Chaetomium strumarium</name>
    <dbReference type="NCBI Taxonomy" id="1170767"/>
    <lineage>
        <taxon>Eukaryota</taxon>
        <taxon>Fungi</taxon>
        <taxon>Dikarya</taxon>
        <taxon>Ascomycota</taxon>
        <taxon>Pezizomycotina</taxon>
        <taxon>Sordariomycetes</taxon>
        <taxon>Sordariomycetidae</taxon>
        <taxon>Sordariales</taxon>
        <taxon>Chaetomiaceae</taxon>
        <taxon>Chaetomium</taxon>
    </lineage>
</organism>
<accession>A0AAJ0GNX0</accession>
<gene>
    <name evidence="2" type="ORF">B0T15DRAFT_495800</name>
</gene>
<sequence length="788" mass="89460">MRGRGRCAAEATAHDGLFCKFHAKQCFGLYMGYKRRNAELDALAATAPAFLRKSKASLASQTFEQLTSETEVSEVHEYLFKQYVLLGKVIAARKIHHKHFYSLEMDYGHKAYLDKLDVYEDDRARYLDLIRYFLWMAAPASESDVAEPGSSPAPAGASSEPQDKAGGSGEQDAAEGGGDETPSGQTKKQRKRGCKKKKNRAEEGTTAEGVEEDYSHIDRPMLMLVGTVQNPEETATRTAPVKEDDAAQLIAEITEIKMLLLCRQIMSHSALLPAALRANSVDEFLSDPSIADSDLRDLCLKVEQPSLQALRDACADFVRGDEAESEDGGEDGQDETAEKWSVEEYIRHHYRYGDLEFGPLADALSPFSRQAALPGAERLLGEAGTDSAPKDRKMKDAVELCRNWDEFFELNVLALWQYFPASKWTGWSGNHLTAELTQLGFVPFYMDFSAQKNTTYNHLASLSRKVLRKQALLTETRNVVAAYMKRNDPVTRRFIQYALMRTNEFLILVRDGKNGRIVVAPGERHRWIRLAAQLQFNFMNYFEVYIWDFKPGEKPLDLYHHIHDSLLRALRVQGVRDKMKHVRYIMGSLTREQDTKRVRQIKPGEHAQSLYDELTGPNAEFYLRTNQGVVVRTKEDLPAEVSPYTFYNETDEAEDAILVEEESLKDVPEDMPFLERALNLERERENKDREKAGLNYEPGAEQFPFAVPPIWEQAHFVIRGLGHLADHCKAEPHRPGQLDLFIKYNNLHKYADGLPPSYIPYKDFPQLLPAARKFSADKPSARFALLRL</sequence>
<comment type="caution">
    <text evidence="2">The sequence shown here is derived from an EMBL/GenBank/DDBJ whole genome shotgun (WGS) entry which is preliminary data.</text>
</comment>
<feature type="region of interest" description="Disordered" evidence="1">
    <location>
        <begin position="143"/>
        <end position="214"/>
    </location>
</feature>
<dbReference type="GeneID" id="87885954"/>
<proteinExistence type="predicted"/>
<keyword evidence="3" id="KW-1185">Reference proteome</keyword>
<reference evidence="2" key="1">
    <citation type="journal article" date="2023" name="Mol. Phylogenet. Evol.">
        <title>Genome-scale phylogeny and comparative genomics of the fungal order Sordariales.</title>
        <authorList>
            <person name="Hensen N."/>
            <person name="Bonometti L."/>
            <person name="Westerberg I."/>
            <person name="Brannstrom I.O."/>
            <person name="Guillou S."/>
            <person name="Cros-Aarteil S."/>
            <person name="Calhoun S."/>
            <person name="Haridas S."/>
            <person name="Kuo A."/>
            <person name="Mondo S."/>
            <person name="Pangilinan J."/>
            <person name="Riley R."/>
            <person name="LaButti K."/>
            <person name="Andreopoulos B."/>
            <person name="Lipzen A."/>
            <person name="Chen C."/>
            <person name="Yan M."/>
            <person name="Daum C."/>
            <person name="Ng V."/>
            <person name="Clum A."/>
            <person name="Steindorff A."/>
            <person name="Ohm R.A."/>
            <person name="Martin F."/>
            <person name="Silar P."/>
            <person name="Natvig D.O."/>
            <person name="Lalanne C."/>
            <person name="Gautier V."/>
            <person name="Ament-Velasquez S.L."/>
            <person name="Kruys A."/>
            <person name="Hutchinson M.I."/>
            <person name="Powell A.J."/>
            <person name="Barry K."/>
            <person name="Miller A.N."/>
            <person name="Grigoriev I.V."/>
            <person name="Debuchy R."/>
            <person name="Gladieux P."/>
            <person name="Hiltunen Thoren M."/>
            <person name="Johannesson H."/>
        </authorList>
    </citation>
    <scope>NUCLEOTIDE SEQUENCE</scope>
    <source>
        <strain evidence="2">CBS 333.67</strain>
    </source>
</reference>
<dbReference type="Proteomes" id="UP001273166">
    <property type="component" value="Unassembled WGS sequence"/>
</dbReference>
<evidence type="ECO:0000313" key="2">
    <source>
        <dbReference type="EMBL" id="KAK3303235.1"/>
    </source>
</evidence>
<evidence type="ECO:0000256" key="1">
    <source>
        <dbReference type="SAM" id="MobiDB-lite"/>
    </source>
</evidence>
<feature type="compositionally biased region" description="Low complexity" evidence="1">
    <location>
        <begin position="146"/>
        <end position="160"/>
    </location>
</feature>
<dbReference type="EMBL" id="JAUDZG010000006">
    <property type="protein sequence ID" value="KAK3303235.1"/>
    <property type="molecule type" value="Genomic_DNA"/>
</dbReference>